<dbReference type="InterPro" id="IPR007159">
    <property type="entry name" value="SpoVT-AbrB_dom"/>
</dbReference>
<accession>A0ABR7ZVC6</accession>
<evidence type="ECO:0000313" key="4">
    <source>
        <dbReference type="Proteomes" id="UP000642094"/>
    </source>
</evidence>
<dbReference type="RefSeq" id="WP_190402249.1">
    <property type="nucleotide sequence ID" value="NZ_JACJQB010000005.1"/>
</dbReference>
<comment type="caution">
    <text evidence="3">The sequence shown here is derived from an EMBL/GenBank/DDBJ whole genome shotgun (WGS) entry which is preliminary data.</text>
</comment>
<protein>
    <submittedName>
        <fullName evidence="3">AbrB family transcriptional regulator</fullName>
    </submittedName>
</protein>
<evidence type="ECO:0000313" key="3">
    <source>
        <dbReference type="EMBL" id="MBD2187363.1"/>
    </source>
</evidence>
<dbReference type="PANTHER" id="PTHR42182">
    <property type="entry name" value="SLL0359 PROTEIN"/>
    <property type="match status" value="1"/>
</dbReference>
<organism evidence="3 4">
    <name type="scientific">Pseudanabaena mucicola FACHB-723</name>
    <dbReference type="NCBI Taxonomy" id="2692860"/>
    <lineage>
        <taxon>Bacteria</taxon>
        <taxon>Bacillati</taxon>
        <taxon>Cyanobacteriota</taxon>
        <taxon>Cyanophyceae</taxon>
        <taxon>Pseudanabaenales</taxon>
        <taxon>Pseudanabaenaceae</taxon>
        <taxon>Pseudanabaena</taxon>
    </lineage>
</organism>
<gene>
    <name evidence="3" type="ORF">H6F41_04285</name>
</gene>
<proteinExistence type="predicted"/>
<evidence type="ECO:0000259" key="2">
    <source>
        <dbReference type="PROSITE" id="PS51740"/>
    </source>
</evidence>
<feature type="domain" description="SpoVT-AbrB" evidence="2">
    <location>
        <begin position="77"/>
        <end position="122"/>
    </location>
</feature>
<evidence type="ECO:0000256" key="1">
    <source>
        <dbReference type="PROSITE-ProRule" id="PRU01076"/>
    </source>
</evidence>
<reference evidence="3 4" key="1">
    <citation type="journal article" date="2020" name="ISME J.">
        <title>Comparative genomics reveals insights into cyanobacterial evolution and habitat adaptation.</title>
        <authorList>
            <person name="Chen M.Y."/>
            <person name="Teng W.K."/>
            <person name="Zhao L."/>
            <person name="Hu C.X."/>
            <person name="Zhou Y.K."/>
            <person name="Han B.P."/>
            <person name="Song L.R."/>
            <person name="Shu W.S."/>
        </authorList>
    </citation>
    <scope>NUCLEOTIDE SEQUENCE [LARGE SCALE GENOMIC DNA]</scope>
    <source>
        <strain evidence="3 4">FACHB-723</strain>
    </source>
</reference>
<dbReference type="InterPro" id="IPR027360">
    <property type="entry name" value="AbrB-like"/>
</dbReference>
<dbReference type="PANTHER" id="PTHR42182:SF1">
    <property type="entry name" value="SLL0359 PROTEIN"/>
    <property type="match status" value="1"/>
</dbReference>
<dbReference type="PROSITE" id="PS51740">
    <property type="entry name" value="SPOVT_ABRB"/>
    <property type="match status" value="1"/>
</dbReference>
<sequence length="127" mass="13830">MAKAKQPVQLSGEALLQKVKELEHLSKEEKAKACGYATITKNNQARVNLMKFYNALMEADGVELESKGSGKGGRSASYRVSVQKNGNLLIGSAYTQLMGLKAGDELEIRLGRKHIHLRQVGAGDDDE</sequence>
<name>A0ABR7ZVC6_9CYAN</name>
<keyword evidence="4" id="KW-1185">Reference proteome</keyword>
<keyword evidence="1" id="KW-0238">DNA-binding</keyword>
<dbReference type="Pfam" id="PF14250">
    <property type="entry name" value="AbrB-like"/>
    <property type="match status" value="1"/>
</dbReference>
<dbReference type="EMBL" id="JACJQB010000005">
    <property type="protein sequence ID" value="MBD2187363.1"/>
    <property type="molecule type" value="Genomic_DNA"/>
</dbReference>
<dbReference type="Proteomes" id="UP000642094">
    <property type="component" value="Unassembled WGS sequence"/>
</dbReference>